<dbReference type="EMBL" id="JBGBPQ010000005">
    <property type="protein sequence ID" value="KAL1524271.1"/>
    <property type="molecule type" value="Genomic_DNA"/>
</dbReference>
<dbReference type="GO" id="GO:0031464">
    <property type="term" value="C:Cul4A-RING E3 ubiquitin ligase complex"/>
    <property type="evidence" value="ECO:0007669"/>
    <property type="project" value="TreeGrafter"/>
</dbReference>
<feature type="transmembrane region" description="Helical" evidence="5">
    <location>
        <begin position="233"/>
        <end position="255"/>
    </location>
</feature>
<dbReference type="PANTHER" id="PTHR14255">
    <property type="entry name" value="CEREBLON"/>
    <property type="match status" value="1"/>
</dbReference>
<keyword evidence="3 5" id="KW-1133">Transmembrane helix</keyword>
<dbReference type="Proteomes" id="UP001515480">
    <property type="component" value="Unassembled WGS sequence"/>
</dbReference>
<accession>A0AB34JQN5</accession>
<sequence length="599" mass="63465">MARLLALALTPAAAGLNVSTPQTCRAAVDVCGCSELAPGCGWCSSSRTCEPSDRCTTTCRECPSGHTTCRKACRRRCVDTCALVGTSCACTELDGCGWCSHQGASGGCAPYPDCSTTCDECNPACSNHLHCVAKCFKRFRPQRKVENPEGQLFPLARKDINCALAVCAATILASAAGIGGGAVLVPLFTLLGEFTEHEAIPLSIATVFGASAFSTLGNFLWLKHPLVPHRQLIAYDVVSALLPATLLGSTVGVFLNKLCPNWLIMVLLVSLCAFSGYRTVQQGFKRRAKESKEAAGGYAAVAMGEHEEHVHDDTVEMHDMLSPVQDTKLQASTSARLDGPSSRPGHIYAHHLQVEIEAEIAREARFPFGTLLMLCRTWLVVMGLSLLKGGHGAPSLIGIKCGTPGYWAVVLLNFPVLGGLGILIGRDLVRQHLRKVEMGYSYVDGDVQWDTDKVRLYPRVVAVGAVAAGLLGVGGGMILGPIFNELEFLPQVSSATSTIMVFFMSSATVGQFVIFGMLDMKYASFYGAVGVVGAIIGTKGAKVLIEKTGRASFLIFFLAIVLFGSGVLMAATGVPLIMQTGMTGFRPLCGRAGAAARVD</sequence>
<feature type="transmembrane region" description="Helical" evidence="5">
    <location>
        <begin position="551"/>
        <end position="577"/>
    </location>
</feature>
<proteinExistence type="predicted"/>
<protein>
    <recommendedName>
        <fullName evidence="9">Sulfite exporter TauE/SafE</fullName>
    </recommendedName>
</protein>
<reference evidence="7 8" key="1">
    <citation type="journal article" date="2024" name="Science">
        <title>Giant polyketide synthase enzymes in the biosynthesis of giant marine polyether toxins.</title>
        <authorList>
            <person name="Fallon T.R."/>
            <person name="Shende V.V."/>
            <person name="Wierzbicki I.H."/>
            <person name="Pendleton A.L."/>
            <person name="Watervoot N.F."/>
            <person name="Auber R.P."/>
            <person name="Gonzalez D.J."/>
            <person name="Wisecaver J.H."/>
            <person name="Moore B.S."/>
        </authorList>
    </citation>
    <scope>NUCLEOTIDE SEQUENCE [LARGE SCALE GENOMIC DNA]</scope>
    <source>
        <strain evidence="7 8">12B1</strain>
    </source>
</reference>
<evidence type="ECO:0008006" key="9">
    <source>
        <dbReference type="Google" id="ProtNLM"/>
    </source>
</evidence>
<gene>
    <name evidence="7" type="ORF">AB1Y20_019174</name>
</gene>
<feature type="transmembrane region" description="Helical" evidence="5">
    <location>
        <begin position="261"/>
        <end position="280"/>
    </location>
</feature>
<dbReference type="AlphaFoldDB" id="A0AB34JQN5"/>
<comment type="subcellular location">
    <subcellularLocation>
        <location evidence="1">Membrane</location>
        <topology evidence="1">Multi-pass membrane protein</topology>
    </subcellularLocation>
</comment>
<evidence type="ECO:0000313" key="7">
    <source>
        <dbReference type="EMBL" id="KAL1524271.1"/>
    </source>
</evidence>
<keyword evidence="4 5" id="KW-0472">Membrane</keyword>
<keyword evidence="2 5" id="KW-0812">Transmembrane</keyword>
<feature type="transmembrane region" description="Helical" evidence="5">
    <location>
        <begin position="460"/>
        <end position="483"/>
    </location>
</feature>
<evidence type="ECO:0000256" key="5">
    <source>
        <dbReference type="SAM" id="Phobius"/>
    </source>
</evidence>
<dbReference type="GO" id="GO:0016020">
    <property type="term" value="C:membrane"/>
    <property type="evidence" value="ECO:0007669"/>
    <property type="project" value="UniProtKB-SubCell"/>
</dbReference>
<dbReference type="GO" id="GO:0016567">
    <property type="term" value="P:protein ubiquitination"/>
    <property type="evidence" value="ECO:0007669"/>
    <property type="project" value="TreeGrafter"/>
</dbReference>
<feature type="transmembrane region" description="Helical" evidence="5">
    <location>
        <begin position="366"/>
        <end position="386"/>
    </location>
</feature>
<evidence type="ECO:0000256" key="4">
    <source>
        <dbReference type="ARBA" id="ARBA00023136"/>
    </source>
</evidence>
<evidence type="ECO:0000256" key="1">
    <source>
        <dbReference type="ARBA" id="ARBA00004141"/>
    </source>
</evidence>
<dbReference type="Pfam" id="PF01925">
    <property type="entry name" value="TauE"/>
    <property type="match status" value="2"/>
</dbReference>
<evidence type="ECO:0000256" key="3">
    <source>
        <dbReference type="ARBA" id="ARBA00022989"/>
    </source>
</evidence>
<feature type="transmembrane region" description="Helical" evidence="5">
    <location>
        <begin position="525"/>
        <end position="545"/>
    </location>
</feature>
<evidence type="ECO:0000256" key="6">
    <source>
        <dbReference type="SAM" id="SignalP"/>
    </source>
</evidence>
<feature type="signal peptide" evidence="6">
    <location>
        <begin position="1"/>
        <end position="15"/>
    </location>
</feature>
<comment type="caution">
    <text evidence="7">The sequence shown here is derived from an EMBL/GenBank/DDBJ whole genome shotgun (WGS) entry which is preliminary data.</text>
</comment>
<dbReference type="PANTHER" id="PTHR14255:SF3">
    <property type="entry name" value="SULFITE EXPORTER TAUE_SAFE FAMILY PROTEIN 5-RELATED"/>
    <property type="match status" value="1"/>
</dbReference>
<feature type="chain" id="PRO_5044318956" description="Sulfite exporter TauE/SafE" evidence="6">
    <location>
        <begin position="16"/>
        <end position="599"/>
    </location>
</feature>
<feature type="transmembrane region" description="Helical" evidence="5">
    <location>
        <begin position="406"/>
        <end position="425"/>
    </location>
</feature>
<dbReference type="InterPro" id="IPR002781">
    <property type="entry name" value="TM_pro_TauE-like"/>
</dbReference>
<keyword evidence="6" id="KW-0732">Signal</keyword>
<organism evidence="7 8">
    <name type="scientific">Prymnesium parvum</name>
    <name type="common">Toxic golden alga</name>
    <dbReference type="NCBI Taxonomy" id="97485"/>
    <lineage>
        <taxon>Eukaryota</taxon>
        <taxon>Haptista</taxon>
        <taxon>Haptophyta</taxon>
        <taxon>Prymnesiophyceae</taxon>
        <taxon>Prymnesiales</taxon>
        <taxon>Prymnesiaceae</taxon>
        <taxon>Prymnesium</taxon>
    </lineage>
</organism>
<evidence type="ECO:0000313" key="8">
    <source>
        <dbReference type="Proteomes" id="UP001515480"/>
    </source>
</evidence>
<keyword evidence="8" id="KW-1185">Reference proteome</keyword>
<name>A0AB34JQN5_PRYPA</name>
<feature type="transmembrane region" description="Helical" evidence="5">
    <location>
        <begin position="495"/>
        <end position="518"/>
    </location>
</feature>
<evidence type="ECO:0000256" key="2">
    <source>
        <dbReference type="ARBA" id="ARBA00022692"/>
    </source>
</evidence>
<feature type="transmembrane region" description="Helical" evidence="5">
    <location>
        <begin position="199"/>
        <end position="221"/>
    </location>
</feature>